<evidence type="ECO:0000256" key="16">
    <source>
        <dbReference type="ARBA" id="ARBA00034066"/>
    </source>
</evidence>
<evidence type="ECO:0000256" key="17">
    <source>
        <dbReference type="SAM" id="Phobius"/>
    </source>
</evidence>
<dbReference type="EMBL" id="CP001857">
    <property type="protein sequence ID" value="ADB57790.1"/>
    <property type="molecule type" value="Genomic_DNA"/>
</dbReference>
<keyword evidence="12 17" id="KW-1133">Transmembrane helix</keyword>
<evidence type="ECO:0000313" key="21">
    <source>
        <dbReference type="EMBL" id="ADB57790.1"/>
    </source>
</evidence>
<dbReference type="UniPathway" id="UPA00378"/>
<dbReference type="Pfam" id="PF02516">
    <property type="entry name" value="STT3"/>
    <property type="match status" value="1"/>
</dbReference>
<dbReference type="eggNOG" id="arCOG02043">
    <property type="taxonomic scope" value="Archaea"/>
</dbReference>
<feature type="transmembrane region" description="Helical" evidence="17">
    <location>
        <begin position="304"/>
        <end position="325"/>
    </location>
</feature>
<comment type="subcellular location">
    <subcellularLocation>
        <location evidence="3">Cell membrane</location>
        <topology evidence="3">Multi-pass membrane protein</topology>
    </subcellularLocation>
</comment>
<dbReference type="InterPro" id="IPR048307">
    <property type="entry name" value="STT3_N"/>
</dbReference>
<comment type="cofactor">
    <cofactor evidence="2">
        <name>Mg(2+)</name>
        <dbReference type="ChEBI" id="CHEBI:18420"/>
    </cofactor>
</comment>
<dbReference type="Proteomes" id="UP000001901">
    <property type="component" value="Chromosome"/>
</dbReference>
<evidence type="ECO:0000256" key="6">
    <source>
        <dbReference type="ARBA" id="ARBA00012602"/>
    </source>
</evidence>
<evidence type="ECO:0000256" key="9">
    <source>
        <dbReference type="ARBA" id="ARBA00022692"/>
    </source>
</evidence>
<dbReference type="Gene3D" id="3.40.50.12610">
    <property type="match status" value="1"/>
</dbReference>
<keyword evidence="22" id="KW-1185">Reference proteome</keyword>
<feature type="domain" description="Oligosaccharyl transferase STT3 N-terminal" evidence="18">
    <location>
        <begin position="13"/>
        <end position="407"/>
    </location>
</feature>
<proteinExistence type="inferred from homology"/>
<evidence type="ECO:0000256" key="11">
    <source>
        <dbReference type="ARBA" id="ARBA00022842"/>
    </source>
</evidence>
<feature type="transmembrane region" description="Helical" evidence="17">
    <location>
        <begin position="269"/>
        <end position="288"/>
    </location>
</feature>
<feature type="transmembrane region" description="Helical" evidence="17">
    <location>
        <begin position="70"/>
        <end position="90"/>
    </location>
</feature>
<evidence type="ECO:0000256" key="13">
    <source>
        <dbReference type="ARBA" id="ARBA00023136"/>
    </source>
</evidence>
<feature type="transmembrane region" description="Helical" evidence="17">
    <location>
        <begin position="240"/>
        <end position="257"/>
    </location>
</feature>
<feature type="transmembrane region" description="Helical" evidence="17">
    <location>
        <begin position="366"/>
        <end position="389"/>
    </location>
</feature>
<organism evidence="21 22">
    <name type="scientific">Archaeoglobus profundus (strain DSM 5631 / JCM 9629 / NBRC 100127 / Av18)</name>
    <dbReference type="NCBI Taxonomy" id="572546"/>
    <lineage>
        <taxon>Archaea</taxon>
        <taxon>Methanobacteriati</taxon>
        <taxon>Methanobacteriota</taxon>
        <taxon>Archaeoglobi</taxon>
        <taxon>Archaeoglobales</taxon>
        <taxon>Archaeoglobaceae</taxon>
        <taxon>Archaeoglobus</taxon>
    </lineage>
</organism>
<evidence type="ECO:0000313" key="22">
    <source>
        <dbReference type="Proteomes" id="UP000001901"/>
    </source>
</evidence>
<feature type="transmembrane region" description="Helical" evidence="17">
    <location>
        <begin position="396"/>
        <end position="412"/>
    </location>
</feature>
<dbReference type="KEGG" id="apo:Arcpr_0726"/>
<dbReference type="Pfam" id="PF22627">
    <property type="entry name" value="AglB_core-like"/>
    <property type="match status" value="1"/>
</dbReference>
<dbReference type="PANTHER" id="PTHR13872">
    <property type="entry name" value="DOLICHYL-DIPHOSPHOOLIGOSACCHARIDE--PROTEIN GLYCOSYLTRANSFERASE SUBUNIT"/>
    <property type="match status" value="1"/>
</dbReference>
<dbReference type="AlphaFoldDB" id="D2RHL5"/>
<dbReference type="RefSeq" id="WP_012940126.1">
    <property type="nucleotide sequence ID" value="NC_013741.1"/>
</dbReference>
<dbReference type="NCBIfam" id="TIGR04154">
    <property type="entry name" value="archaeo_STT3"/>
    <property type="match status" value="1"/>
</dbReference>
<dbReference type="HOGENOM" id="CLU_008803_0_0_2"/>
<dbReference type="STRING" id="572546.Arcpr_0726"/>
<evidence type="ECO:0000256" key="12">
    <source>
        <dbReference type="ARBA" id="ARBA00022989"/>
    </source>
</evidence>
<keyword evidence="10" id="KW-0479">Metal-binding</keyword>
<comment type="cofactor">
    <cofactor evidence="1">
        <name>Mn(2+)</name>
        <dbReference type="ChEBI" id="CHEBI:29035"/>
    </cofactor>
</comment>
<feature type="transmembrane region" description="Helical" evidence="17">
    <location>
        <begin position="457"/>
        <end position="476"/>
    </location>
</feature>
<keyword evidence="7" id="KW-0328">Glycosyltransferase</keyword>
<feature type="transmembrane region" description="Helical" evidence="17">
    <location>
        <begin position="5"/>
        <end position="23"/>
    </location>
</feature>
<dbReference type="InterPro" id="IPR026410">
    <property type="entry name" value="OlisacTrfase_arch"/>
</dbReference>
<evidence type="ECO:0000256" key="2">
    <source>
        <dbReference type="ARBA" id="ARBA00001946"/>
    </source>
</evidence>
<name>D2RHL5_ARCPA</name>
<reference evidence="21 22" key="1">
    <citation type="journal article" date="2010" name="Stand. Genomic Sci.">
        <title>Complete genome sequence of Archaeoglobus profundus type strain (AV18).</title>
        <authorList>
            <person name="von Jan M."/>
            <person name="Lapidus A."/>
            <person name="Del Rio T.G."/>
            <person name="Copeland A."/>
            <person name="Tice H."/>
            <person name="Cheng J.F."/>
            <person name="Lucas S."/>
            <person name="Chen F."/>
            <person name="Nolan M."/>
            <person name="Goodwin L."/>
            <person name="Han C."/>
            <person name="Pitluck S."/>
            <person name="Liolios K."/>
            <person name="Ivanova N."/>
            <person name="Mavromatis K."/>
            <person name="Ovchinnikova G."/>
            <person name="Chertkov O."/>
            <person name="Pati A."/>
            <person name="Chen A."/>
            <person name="Palaniappan K."/>
            <person name="Land M."/>
            <person name="Hauser L."/>
            <person name="Chang Y.J."/>
            <person name="Jeffries C.D."/>
            <person name="Saunders E."/>
            <person name="Brettin T."/>
            <person name="Detter J.C."/>
            <person name="Chain P."/>
            <person name="Eichinger K."/>
            <person name="Huber H."/>
            <person name="Spring S."/>
            <person name="Rohde M."/>
            <person name="Goker M."/>
            <person name="Wirth R."/>
            <person name="Woyke T."/>
            <person name="Bristow J."/>
            <person name="Eisen J.A."/>
            <person name="Markowitz V."/>
            <person name="Hugenholtz P."/>
            <person name="Kyrpides N.C."/>
            <person name="Klenk H.P."/>
        </authorList>
    </citation>
    <scope>NUCLEOTIDE SEQUENCE [LARGE SCALE GENOMIC DNA]</scope>
    <source>
        <strain evidence="22">DSM 5631 / JCM 9629 / NBRC 100127 / Av18</strain>
    </source>
</reference>
<dbReference type="Gene3D" id="2.60.40.3390">
    <property type="match status" value="1"/>
</dbReference>
<dbReference type="EC" id="2.4.99.21" evidence="6"/>
<keyword evidence="13 17" id="KW-0472">Membrane</keyword>
<evidence type="ECO:0000259" key="20">
    <source>
        <dbReference type="Pfam" id="PF22627"/>
    </source>
</evidence>
<evidence type="ECO:0000256" key="10">
    <source>
        <dbReference type="ARBA" id="ARBA00022723"/>
    </source>
</evidence>
<dbReference type="GeneID" id="8739386"/>
<dbReference type="OrthoDB" id="82393at2157"/>
<keyword evidence="11" id="KW-0460">Magnesium</keyword>
<protein>
    <recommendedName>
        <fullName evidence="6">dolichyl-phosphooligosaccharide-protein glycotransferase</fullName>
        <ecNumber evidence="6">2.4.99.21</ecNumber>
    </recommendedName>
    <alternativeName>
        <fullName evidence="15">Oligosaccharyl transferase</fullName>
    </alternativeName>
</protein>
<feature type="domain" description="AglB-like core" evidence="20">
    <location>
        <begin position="491"/>
        <end position="603"/>
    </location>
</feature>
<dbReference type="PaxDb" id="572546-Arcpr_0726"/>
<comment type="pathway">
    <text evidence="4">Protein modification; protein glycosylation.</text>
</comment>
<dbReference type="CAZy" id="GT66">
    <property type="family name" value="Glycosyltransferase Family 66"/>
</dbReference>
<evidence type="ECO:0000256" key="5">
    <source>
        <dbReference type="ARBA" id="ARBA00010810"/>
    </source>
</evidence>
<evidence type="ECO:0000256" key="8">
    <source>
        <dbReference type="ARBA" id="ARBA00022679"/>
    </source>
</evidence>
<feature type="transmembrane region" description="Helical" evidence="17">
    <location>
        <begin position="161"/>
        <end position="178"/>
    </location>
</feature>
<feature type="domain" description="Archaeal glycosylation protein B peripheral" evidence="19">
    <location>
        <begin position="740"/>
        <end position="823"/>
    </location>
</feature>
<dbReference type="InterPro" id="IPR054479">
    <property type="entry name" value="AglB-like_core"/>
</dbReference>
<dbReference type="InterPro" id="IPR041154">
    <property type="entry name" value="AglB_P1"/>
</dbReference>
<feature type="transmembrane region" description="Helical" evidence="17">
    <location>
        <begin position="102"/>
        <end position="122"/>
    </location>
</feature>
<evidence type="ECO:0000256" key="4">
    <source>
        <dbReference type="ARBA" id="ARBA00004922"/>
    </source>
</evidence>
<dbReference type="Pfam" id="PF18079">
    <property type="entry name" value="AglB_L1"/>
    <property type="match status" value="1"/>
</dbReference>
<dbReference type="InterPro" id="IPR003674">
    <property type="entry name" value="Oligo_trans_STT3"/>
</dbReference>
<dbReference type="GO" id="GO:0005886">
    <property type="term" value="C:plasma membrane"/>
    <property type="evidence" value="ECO:0007669"/>
    <property type="project" value="UniProtKB-SubCell"/>
</dbReference>
<evidence type="ECO:0000256" key="3">
    <source>
        <dbReference type="ARBA" id="ARBA00004651"/>
    </source>
</evidence>
<comment type="similarity">
    <text evidence="5">Belongs to the STT3 family.</text>
</comment>
<evidence type="ECO:0000259" key="18">
    <source>
        <dbReference type="Pfam" id="PF02516"/>
    </source>
</evidence>
<evidence type="ECO:0000256" key="1">
    <source>
        <dbReference type="ARBA" id="ARBA00001936"/>
    </source>
</evidence>
<evidence type="ECO:0000256" key="15">
    <source>
        <dbReference type="ARBA" id="ARBA00030679"/>
    </source>
</evidence>
<keyword evidence="9 17" id="KW-0812">Transmembrane</keyword>
<evidence type="ECO:0000256" key="14">
    <source>
        <dbReference type="ARBA" id="ARBA00023211"/>
    </source>
</evidence>
<evidence type="ECO:0000259" key="19">
    <source>
        <dbReference type="Pfam" id="PF18079"/>
    </source>
</evidence>
<dbReference type="GO" id="GO:0004576">
    <property type="term" value="F:oligosaccharyl transferase activity"/>
    <property type="evidence" value="ECO:0007669"/>
    <property type="project" value="InterPro"/>
</dbReference>
<evidence type="ECO:0000256" key="7">
    <source>
        <dbReference type="ARBA" id="ARBA00022676"/>
    </source>
</evidence>
<sequence>MKKNYWYIPFLALAIIISLYIRIVNPWNSIFTWTVRLGGNDPWYYYRLIENCIHNFPNRIWFDPFTNYPYGTYTHFGPFLVYLGSIIAIATGHTQGEALRSVLAFVPVLAGALAVLPMYLFASQTFNKRVGVISALLIAMIPGQYLQRSILGFNDHHCWETFWMITTLALYTYALNVWRSTEYPLKDRKAIVSAILAGIAYGMYLDTWAPSFVFAMFLTTFVAVSLILERFFETKGLIEVTAITIGVSSLLYLPFAFKTPTFSTTYYTPFQLLILLGCLALLILFKLVERLKPFYTRIGVREHLAYPITFLSLTILSIALLGILAPQVLNMIIGITGVIQPKGGALTIAEVQPFFFMGGTFSLAPAWIHFGMSFFFGFLGFLYLCYLLYRKREPKYLLTLLWCIVMFIALWGQNRFAYYFALVCAVTSGLILDFLLEKLRFYDYIVQALENKIKDVSVTRVVLSVLLIVLLFYPTFALANEQSRYVGGPNKEWWDALTWLKNNTPDGNYDAYYYQLYEPSPDLKKPYPYPFETYGIMSWWDYGHWIEAIAHRMPNANPFQQGIGNKYKEVPGASWFFTAFTENESKYIAEKLNVKYVISDVEMLTGKYYAMAVWAEGSLENASKIYYEGPWLVYVTPYGMGLAPTIYEVPPNAKVVGPINIPSEKWYETTEAKLHLLDCSGLSHYRLIYESQPVSQLSWMGFQETIYKQIFNQKYADKFGLKPVNVTTSGYVKIFERVKGAKIYGKANADTVTVEVKVKTNQGRIFTYSNAAKVVNGTYEIVVPYAQDTSYPVKAITPYTIKAGNVTKTFSLNDEDVKTGKEIRIDLI</sequence>
<dbReference type="GO" id="GO:0046872">
    <property type="term" value="F:metal ion binding"/>
    <property type="evidence" value="ECO:0007669"/>
    <property type="project" value="UniProtKB-KW"/>
</dbReference>
<keyword evidence="14" id="KW-0464">Manganese</keyword>
<comment type="catalytic activity">
    <reaction evidence="16">
        <text>an archaeal dolichyl phosphooligosaccharide + [protein]-L-asparagine = an archaeal dolichyl phosphate + a glycoprotein with the oligosaccharide chain attached by N-beta-D-glycosyl linkage to a protein L-asparagine.</text>
        <dbReference type="EC" id="2.4.99.21"/>
    </reaction>
</comment>
<gene>
    <name evidence="21" type="ordered locus">Arcpr_0726</name>
</gene>
<dbReference type="PANTHER" id="PTHR13872:SF1">
    <property type="entry name" value="DOLICHYL-DIPHOSPHOOLIGOSACCHARIDE--PROTEIN GLYCOSYLTRANSFERASE SUBUNIT STT3B"/>
    <property type="match status" value="1"/>
</dbReference>
<feature type="transmembrane region" description="Helical" evidence="17">
    <location>
        <begin position="211"/>
        <end position="228"/>
    </location>
</feature>
<keyword evidence="8 21" id="KW-0808">Transferase</keyword>
<feature type="transmembrane region" description="Helical" evidence="17">
    <location>
        <begin position="418"/>
        <end position="436"/>
    </location>
</feature>
<feature type="transmembrane region" description="Helical" evidence="17">
    <location>
        <begin position="190"/>
        <end position="205"/>
    </location>
</feature>
<accession>D2RHL5</accession>